<dbReference type="Pfam" id="PF01852">
    <property type="entry name" value="START"/>
    <property type="match status" value="1"/>
</dbReference>
<name>A0A0V0R3B5_PSEPJ</name>
<sequence>MKRLESLNKQLNTKITQPTNQQQQKIDIQTLEFKNAVPSHYKEHEKKMKQIAQQSIQQSYLNEINQWKYVGVKNNITSHVKSQPNSSHLMFRGEGYLNDSIEELEKMVFNLHEKRQYIESLKEYTTLEVLNPTMYIAYIRLKSPIVVADRDLVVITGVIKNKDGVIVVVSYSVDYLRKRPIKKVVRGDLRFQTWILQKESEKKTKITLVGCFDPKGSIPQILKNQLSQNQGYNIEYLQQYLNMTQKK</sequence>
<dbReference type="OMA" id="WILQKES"/>
<dbReference type="PROSITE" id="PS50848">
    <property type="entry name" value="START"/>
    <property type="match status" value="1"/>
</dbReference>
<dbReference type="InterPro" id="IPR051213">
    <property type="entry name" value="START_lipid_transfer"/>
</dbReference>
<dbReference type="InterPro" id="IPR002913">
    <property type="entry name" value="START_lipid-bd_dom"/>
</dbReference>
<dbReference type="GO" id="GO:0008289">
    <property type="term" value="F:lipid binding"/>
    <property type="evidence" value="ECO:0007669"/>
    <property type="project" value="InterPro"/>
</dbReference>
<evidence type="ECO:0000259" key="1">
    <source>
        <dbReference type="PROSITE" id="PS50848"/>
    </source>
</evidence>
<dbReference type="CDD" id="cd00177">
    <property type="entry name" value="START"/>
    <property type="match status" value="1"/>
</dbReference>
<keyword evidence="3" id="KW-1185">Reference proteome</keyword>
<dbReference type="InParanoid" id="A0A0V0R3B5"/>
<dbReference type="Proteomes" id="UP000054937">
    <property type="component" value="Unassembled WGS sequence"/>
</dbReference>
<dbReference type="SUPFAM" id="SSF55961">
    <property type="entry name" value="Bet v1-like"/>
    <property type="match status" value="1"/>
</dbReference>
<organism evidence="2 3">
    <name type="scientific">Pseudocohnilembus persalinus</name>
    <name type="common">Ciliate</name>
    <dbReference type="NCBI Taxonomy" id="266149"/>
    <lineage>
        <taxon>Eukaryota</taxon>
        <taxon>Sar</taxon>
        <taxon>Alveolata</taxon>
        <taxon>Ciliophora</taxon>
        <taxon>Intramacronucleata</taxon>
        <taxon>Oligohymenophorea</taxon>
        <taxon>Scuticociliatia</taxon>
        <taxon>Philasterida</taxon>
        <taxon>Pseudocohnilembidae</taxon>
        <taxon>Pseudocohnilembus</taxon>
    </lineage>
</organism>
<evidence type="ECO:0000313" key="3">
    <source>
        <dbReference type="Proteomes" id="UP000054937"/>
    </source>
</evidence>
<gene>
    <name evidence="2" type="ORF">PPERSA_08007</name>
</gene>
<dbReference type="GO" id="GO:0005737">
    <property type="term" value="C:cytoplasm"/>
    <property type="evidence" value="ECO:0007669"/>
    <property type="project" value="UniProtKB-ARBA"/>
</dbReference>
<reference evidence="2 3" key="1">
    <citation type="journal article" date="2015" name="Sci. Rep.">
        <title>Genome of the facultative scuticociliatosis pathogen Pseudocohnilembus persalinus provides insight into its virulence through horizontal gene transfer.</title>
        <authorList>
            <person name="Xiong J."/>
            <person name="Wang G."/>
            <person name="Cheng J."/>
            <person name="Tian M."/>
            <person name="Pan X."/>
            <person name="Warren A."/>
            <person name="Jiang C."/>
            <person name="Yuan D."/>
            <person name="Miao W."/>
        </authorList>
    </citation>
    <scope>NUCLEOTIDE SEQUENCE [LARGE SCALE GENOMIC DNA]</scope>
    <source>
        <strain evidence="2">36N120E</strain>
    </source>
</reference>
<accession>A0A0V0R3B5</accession>
<evidence type="ECO:0000313" key="2">
    <source>
        <dbReference type="EMBL" id="KRX08696.1"/>
    </source>
</evidence>
<protein>
    <recommendedName>
        <fullName evidence="1">START domain-containing protein</fullName>
    </recommendedName>
</protein>
<dbReference type="OrthoDB" id="1295045at2759"/>
<dbReference type="PANTHER" id="PTHR19308">
    <property type="entry name" value="PHOSPHATIDYLCHOLINE TRANSFER PROTEIN"/>
    <property type="match status" value="1"/>
</dbReference>
<comment type="caution">
    <text evidence="2">The sequence shown here is derived from an EMBL/GenBank/DDBJ whole genome shotgun (WGS) entry which is preliminary data.</text>
</comment>
<dbReference type="AlphaFoldDB" id="A0A0V0R3B5"/>
<dbReference type="Gene3D" id="3.30.530.20">
    <property type="match status" value="1"/>
</dbReference>
<dbReference type="InterPro" id="IPR023393">
    <property type="entry name" value="START-like_dom_sf"/>
</dbReference>
<proteinExistence type="predicted"/>
<feature type="domain" description="START" evidence="1">
    <location>
        <begin position="67"/>
        <end position="225"/>
    </location>
</feature>
<dbReference type="EMBL" id="LDAU01000058">
    <property type="protein sequence ID" value="KRX08696.1"/>
    <property type="molecule type" value="Genomic_DNA"/>
</dbReference>
<dbReference type="PANTHER" id="PTHR19308:SF56">
    <property type="entry name" value="START DOMAIN-CONTAINING PROTEIN"/>
    <property type="match status" value="1"/>
</dbReference>